<dbReference type="STRING" id="419479.SAMN04488563_4918"/>
<evidence type="ECO:0000313" key="1">
    <source>
        <dbReference type="EMBL" id="SDU75215.1"/>
    </source>
</evidence>
<proteinExistence type="predicted"/>
<dbReference type="AlphaFoldDB" id="A0A1H2L399"/>
<evidence type="ECO:0000313" key="2">
    <source>
        <dbReference type="Proteomes" id="UP000182977"/>
    </source>
</evidence>
<protein>
    <submittedName>
        <fullName evidence="1">Uncharacterized protein</fullName>
    </submittedName>
</protein>
<organism evidence="1 2">
    <name type="scientific">Jiangella alkaliphila</name>
    <dbReference type="NCBI Taxonomy" id="419479"/>
    <lineage>
        <taxon>Bacteria</taxon>
        <taxon>Bacillati</taxon>
        <taxon>Actinomycetota</taxon>
        <taxon>Actinomycetes</taxon>
        <taxon>Jiangellales</taxon>
        <taxon>Jiangellaceae</taxon>
        <taxon>Jiangella</taxon>
    </lineage>
</organism>
<keyword evidence="2" id="KW-1185">Reference proteome</keyword>
<sequence length="47" mass="4773">MGNFGGVVAAIVGVVLAGLTVVTAVNVSQPSDADDVSHEELINYDDN</sequence>
<gene>
    <name evidence="1" type="ORF">SAMN04488563_4918</name>
</gene>
<dbReference type="Proteomes" id="UP000182977">
    <property type="component" value="Chromosome I"/>
</dbReference>
<dbReference type="EMBL" id="LT629791">
    <property type="protein sequence ID" value="SDU75215.1"/>
    <property type="molecule type" value="Genomic_DNA"/>
</dbReference>
<accession>A0A1H2L399</accession>
<dbReference type="RefSeq" id="WP_157524295.1">
    <property type="nucleotide sequence ID" value="NZ_LBMC01000072.1"/>
</dbReference>
<name>A0A1H2L399_9ACTN</name>
<reference evidence="2" key="1">
    <citation type="submission" date="2016-10" db="EMBL/GenBank/DDBJ databases">
        <authorList>
            <person name="Varghese N."/>
            <person name="Submissions S."/>
        </authorList>
    </citation>
    <scope>NUCLEOTIDE SEQUENCE [LARGE SCALE GENOMIC DNA]</scope>
    <source>
        <strain evidence="2">DSM 45079</strain>
    </source>
</reference>